<feature type="non-terminal residue" evidence="6">
    <location>
        <position position="1"/>
    </location>
</feature>
<gene>
    <name evidence="6" type="ORF">FN846DRAFT_751436</name>
</gene>
<feature type="non-terminal residue" evidence="6">
    <location>
        <position position="95"/>
    </location>
</feature>
<dbReference type="EMBL" id="VXIS01000145">
    <property type="protein sequence ID" value="KAA8901391.1"/>
    <property type="molecule type" value="Genomic_DNA"/>
</dbReference>
<dbReference type="Pfam" id="PF06413">
    <property type="entry name" value="Neugrin"/>
    <property type="match status" value="1"/>
</dbReference>
<dbReference type="PANTHER" id="PTHR13475:SF3">
    <property type="entry name" value="NEUGRIN"/>
    <property type="match status" value="1"/>
</dbReference>
<evidence type="ECO:0000313" key="7">
    <source>
        <dbReference type="Proteomes" id="UP000326924"/>
    </source>
</evidence>
<proteinExistence type="inferred from homology"/>
<accession>A0A5J5ER93</accession>
<comment type="similarity">
    <text evidence="3">Belongs to the RRG9 family.</text>
</comment>
<evidence type="ECO:0000256" key="2">
    <source>
        <dbReference type="ARBA" id="ARBA00004173"/>
    </source>
</evidence>
<dbReference type="PANTHER" id="PTHR13475">
    <property type="entry name" value="NEUGRIN"/>
    <property type="match status" value="1"/>
</dbReference>
<dbReference type="AlphaFoldDB" id="A0A5J5ER93"/>
<keyword evidence="7" id="KW-1185">Reference proteome</keyword>
<keyword evidence="5" id="KW-0809">Transit peptide</keyword>
<comment type="subcellular location">
    <subcellularLocation>
        <location evidence="2">Mitochondrion</location>
    </subcellularLocation>
</comment>
<organism evidence="6 7">
    <name type="scientific">Sphaerosporella brunnea</name>
    <dbReference type="NCBI Taxonomy" id="1250544"/>
    <lineage>
        <taxon>Eukaryota</taxon>
        <taxon>Fungi</taxon>
        <taxon>Dikarya</taxon>
        <taxon>Ascomycota</taxon>
        <taxon>Pezizomycotina</taxon>
        <taxon>Pezizomycetes</taxon>
        <taxon>Pezizales</taxon>
        <taxon>Pyronemataceae</taxon>
        <taxon>Sphaerosporella</taxon>
    </lineage>
</organism>
<comment type="function">
    <text evidence="1">Required for respiratory activity and maintenance and expression of the mitochondrial genome.</text>
</comment>
<evidence type="ECO:0000313" key="6">
    <source>
        <dbReference type="EMBL" id="KAA8901391.1"/>
    </source>
</evidence>
<evidence type="ECO:0000256" key="4">
    <source>
        <dbReference type="ARBA" id="ARBA00013566"/>
    </source>
</evidence>
<name>A0A5J5ER93_9PEZI</name>
<evidence type="ECO:0000256" key="1">
    <source>
        <dbReference type="ARBA" id="ARBA00003548"/>
    </source>
</evidence>
<evidence type="ECO:0000256" key="3">
    <source>
        <dbReference type="ARBA" id="ARBA00010895"/>
    </source>
</evidence>
<reference evidence="6 7" key="1">
    <citation type="submission" date="2019-09" db="EMBL/GenBank/DDBJ databases">
        <title>Draft genome of the ectomycorrhizal ascomycete Sphaerosporella brunnea.</title>
        <authorList>
            <consortium name="DOE Joint Genome Institute"/>
            <person name="Benucci G.M."/>
            <person name="Marozzi G."/>
            <person name="Antonielli L."/>
            <person name="Sanchez S."/>
            <person name="Marco P."/>
            <person name="Wang X."/>
            <person name="Falini L.B."/>
            <person name="Barry K."/>
            <person name="Haridas S."/>
            <person name="Lipzen A."/>
            <person name="Labutti K."/>
            <person name="Grigoriev I.V."/>
            <person name="Murat C."/>
            <person name="Martin F."/>
            <person name="Albertini E."/>
            <person name="Donnini D."/>
            <person name="Bonito G."/>
        </authorList>
    </citation>
    <scope>NUCLEOTIDE SEQUENCE [LARGE SCALE GENOMIC DNA]</scope>
    <source>
        <strain evidence="6 7">Sb_GMNB300</strain>
    </source>
</reference>
<dbReference type="InParanoid" id="A0A5J5ER93"/>
<protein>
    <recommendedName>
        <fullName evidence="4">Required for respiratory growth protein 9, mitochondrial</fullName>
    </recommendedName>
</protein>
<evidence type="ECO:0000256" key="5">
    <source>
        <dbReference type="ARBA" id="ARBA00022946"/>
    </source>
</evidence>
<dbReference type="Proteomes" id="UP000326924">
    <property type="component" value="Unassembled WGS sequence"/>
</dbReference>
<sequence length="95" mass="11240">WMTEKAAREKKYGAIGYRPLKKLSPEAIEGIRALHAQHPDEFPTPKLARLFEVTPEAIQRILRTKWQPTTEEQIDRMKRWERREKDIWEAKVASG</sequence>
<dbReference type="GO" id="GO:0005739">
    <property type="term" value="C:mitochondrion"/>
    <property type="evidence" value="ECO:0007669"/>
    <property type="project" value="UniProtKB-SubCell"/>
</dbReference>
<dbReference type="OrthoDB" id="5578174at2759"/>
<comment type="caution">
    <text evidence="6">The sequence shown here is derived from an EMBL/GenBank/DDBJ whole genome shotgun (WGS) entry which is preliminary data.</text>
</comment>
<dbReference type="InterPro" id="IPR010487">
    <property type="entry name" value="NGRN/Rrg9"/>
</dbReference>
<dbReference type="GO" id="GO:0005634">
    <property type="term" value="C:nucleus"/>
    <property type="evidence" value="ECO:0007669"/>
    <property type="project" value="TreeGrafter"/>
</dbReference>